<dbReference type="EMBL" id="MH400233">
    <property type="protein sequence ID" value="QDH07240.1"/>
    <property type="molecule type" value="Genomic_DNA"/>
</dbReference>
<evidence type="ECO:0000313" key="3">
    <source>
        <dbReference type="EMBL" id="QDH07240.1"/>
    </source>
</evidence>
<dbReference type="GO" id="GO:0004519">
    <property type="term" value="F:endonuclease activity"/>
    <property type="evidence" value="ECO:0007669"/>
    <property type="project" value="InterPro"/>
</dbReference>
<name>A0A1W5T0L7_9HYPO</name>
<dbReference type="GeneID" id="32888735"/>
<dbReference type="EMBL" id="KY622006">
    <property type="protein sequence ID" value="ARF03371.1"/>
    <property type="molecule type" value="Genomic_DNA"/>
</dbReference>
<keyword evidence="2" id="KW-0496">Mitochondrion</keyword>
<sequence>MKELYKDKNNHPMYGKSHSEKALALISKPGKLNPMYGKTHSEITKNLMAKKRNKYLNGVGIFDLKNNLVVKIFDNNVELASYLGISKVTVGKYMNNRACLHIFFYVVFHHFVEKNQQKQTYKDIYIFKPIDK</sequence>
<dbReference type="AlphaFoldDB" id="A0A1W5T0L7"/>
<dbReference type="SUPFAM" id="SSF64496">
    <property type="entry name" value="DNA-binding domain of intron-encoded endonucleases"/>
    <property type="match status" value="1"/>
</dbReference>
<organism evidence="2">
    <name type="scientific">Ophiocordyceps sinensis</name>
    <dbReference type="NCBI Taxonomy" id="72228"/>
    <lineage>
        <taxon>Eukaryota</taxon>
        <taxon>Fungi</taxon>
        <taxon>Dikarya</taxon>
        <taxon>Ascomycota</taxon>
        <taxon>Pezizomycotina</taxon>
        <taxon>Sordariomycetes</taxon>
        <taxon>Hypocreomycetidae</taxon>
        <taxon>Hypocreales</taxon>
        <taxon>Ophiocordycipitaceae</taxon>
        <taxon>Ophiocordyceps</taxon>
    </lineage>
</organism>
<feature type="domain" description="Nuclease associated modular" evidence="1">
    <location>
        <begin position="36"/>
        <end position="52"/>
    </location>
</feature>
<dbReference type="InterPro" id="IPR003611">
    <property type="entry name" value="NUMOD3"/>
</dbReference>
<dbReference type="Pfam" id="PF07453">
    <property type="entry name" value="NUMOD1"/>
    <property type="match status" value="1"/>
</dbReference>
<dbReference type="InterPro" id="IPR006350">
    <property type="entry name" value="Intron_endoG1"/>
</dbReference>
<dbReference type="NCBIfam" id="TIGR01453">
    <property type="entry name" value="grpIintron_endo"/>
    <property type="match status" value="1"/>
</dbReference>
<feature type="domain" description="Nuclease associated modular" evidence="1">
    <location>
        <begin position="14"/>
        <end position="30"/>
    </location>
</feature>
<evidence type="ECO:0000259" key="1">
    <source>
        <dbReference type="SMART" id="SM00496"/>
    </source>
</evidence>
<dbReference type="GO" id="GO:0003677">
    <property type="term" value="F:DNA binding"/>
    <property type="evidence" value="ECO:0007669"/>
    <property type="project" value="InterPro"/>
</dbReference>
<protein>
    <recommendedName>
        <fullName evidence="1">Nuclease associated modular domain-containing protein</fullName>
    </recommendedName>
</protein>
<gene>
    <name evidence="2" type="primary">orf132</name>
</gene>
<dbReference type="Pfam" id="PF07460">
    <property type="entry name" value="NUMOD3"/>
    <property type="match status" value="2"/>
</dbReference>
<dbReference type="RefSeq" id="YP_009364351.1">
    <property type="nucleotide sequence ID" value="NC_034659.1"/>
</dbReference>
<geneLocation type="mitochondrion" evidence="2"/>
<reference evidence="3" key="2">
    <citation type="submission" date="2018-05" db="EMBL/GenBank/DDBJ databases">
        <authorList>
            <person name="Zhang Y."/>
        </authorList>
    </citation>
    <scope>NUCLEOTIDE SEQUENCE</scope>
</reference>
<evidence type="ECO:0000313" key="2">
    <source>
        <dbReference type="EMBL" id="ARF03371.1"/>
    </source>
</evidence>
<dbReference type="InterPro" id="IPR010896">
    <property type="entry name" value="NUMOD1"/>
</dbReference>
<accession>A0A1W5T0L7</accession>
<proteinExistence type="predicted"/>
<reference evidence="2" key="1">
    <citation type="submission" date="2017-02" db="EMBL/GenBank/DDBJ databases">
        <title>SMRT sequencing of the wild medicinal fungus Ophiocordyceps sinensis mitochondrial genome reveals phylogenetic relationship and depicts a genome-wide modification map.</title>
        <authorList>
            <person name="Liu D."/>
            <person name="Kang X."/>
            <person name="Hu L."/>
        </authorList>
    </citation>
    <scope>NUCLEOTIDE SEQUENCE</scope>
</reference>
<dbReference type="SMART" id="SM00496">
    <property type="entry name" value="IENR2"/>
    <property type="match status" value="2"/>
</dbReference>